<evidence type="ECO:0000256" key="1">
    <source>
        <dbReference type="PROSITE-ProRule" id="PRU00047"/>
    </source>
</evidence>
<feature type="compositionally biased region" description="Basic and acidic residues" evidence="2">
    <location>
        <begin position="172"/>
        <end position="188"/>
    </location>
</feature>
<evidence type="ECO:0000313" key="4">
    <source>
        <dbReference type="EMBL" id="KAK9986224.1"/>
    </source>
</evidence>
<dbReference type="PANTHER" id="PTHR31286:SF99">
    <property type="entry name" value="DUF4283 DOMAIN-CONTAINING PROTEIN"/>
    <property type="match status" value="1"/>
</dbReference>
<protein>
    <recommendedName>
        <fullName evidence="3">CCHC-type domain-containing protein</fullName>
    </recommendedName>
</protein>
<proteinExistence type="predicted"/>
<dbReference type="InterPro" id="IPR001878">
    <property type="entry name" value="Znf_CCHC"/>
</dbReference>
<dbReference type="GO" id="GO:0003676">
    <property type="term" value="F:nucleic acid binding"/>
    <property type="evidence" value="ECO:0007669"/>
    <property type="project" value="InterPro"/>
</dbReference>
<feature type="compositionally biased region" description="Polar residues" evidence="2">
    <location>
        <begin position="1"/>
        <end position="11"/>
    </location>
</feature>
<dbReference type="PANTHER" id="PTHR31286">
    <property type="entry name" value="GLYCINE-RICH CELL WALL STRUCTURAL PROTEIN 1.8-LIKE"/>
    <property type="match status" value="1"/>
</dbReference>
<evidence type="ECO:0000256" key="2">
    <source>
        <dbReference type="SAM" id="MobiDB-lite"/>
    </source>
</evidence>
<comment type="caution">
    <text evidence="4">The sequence shown here is derived from an EMBL/GenBank/DDBJ whole genome shotgun (WGS) entry which is preliminary data.</text>
</comment>
<dbReference type="Proteomes" id="UP001459277">
    <property type="component" value="Unassembled WGS sequence"/>
</dbReference>
<feature type="region of interest" description="Disordered" evidence="2">
    <location>
        <begin position="207"/>
        <end position="229"/>
    </location>
</feature>
<dbReference type="EMBL" id="JAZDWU010000011">
    <property type="protein sequence ID" value="KAK9986224.1"/>
    <property type="molecule type" value="Genomic_DNA"/>
</dbReference>
<name>A0AAW2BN42_9ROSI</name>
<organism evidence="4 5">
    <name type="scientific">Lithocarpus litseifolius</name>
    <dbReference type="NCBI Taxonomy" id="425828"/>
    <lineage>
        <taxon>Eukaryota</taxon>
        <taxon>Viridiplantae</taxon>
        <taxon>Streptophyta</taxon>
        <taxon>Embryophyta</taxon>
        <taxon>Tracheophyta</taxon>
        <taxon>Spermatophyta</taxon>
        <taxon>Magnoliopsida</taxon>
        <taxon>eudicotyledons</taxon>
        <taxon>Gunneridae</taxon>
        <taxon>Pentapetalae</taxon>
        <taxon>rosids</taxon>
        <taxon>fabids</taxon>
        <taxon>Fagales</taxon>
        <taxon>Fagaceae</taxon>
        <taxon>Lithocarpus</taxon>
    </lineage>
</organism>
<dbReference type="PROSITE" id="PS50158">
    <property type="entry name" value="ZF_CCHC"/>
    <property type="match status" value="1"/>
</dbReference>
<reference evidence="4 5" key="1">
    <citation type="submission" date="2024-01" db="EMBL/GenBank/DDBJ databases">
        <title>A telomere-to-telomere, gap-free genome of sweet tea (Lithocarpus litseifolius).</title>
        <authorList>
            <person name="Zhou J."/>
        </authorList>
    </citation>
    <scope>NUCLEOTIDE SEQUENCE [LARGE SCALE GENOMIC DNA]</scope>
    <source>
        <strain evidence="4">Zhou-2022a</strain>
        <tissue evidence="4">Leaf</tissue>
    </source>
</reference>
<dbReference type="GO" id="GO:0008270">
    <property type="term" value="F:zinc ion binding"/>
    <property type="evidence" value="ECO:0007669"/>
    <property type="project" value="UniProtKB-KW"/>
</dbReference>
<keyword evidence="5" id="KW-1185">Reference proteome</keyword>
<sequence>MEVELSTPTQRSSEEEDELRHNVKEFKESNGARSFSQPRKLVSYKDSLVGDIPRAYEQAFIKIGRTNMSQTLNWSLCWKAKMDYVNLCSKGDRECDEPVLRIDSFTASETRGGYARFCVQINMDKPLITSIRIGRLVQRVMYEGVSSLCFSCGQLGHKKESCYYQVKQATTENEKQTAPRTNETREEVQSDSNYGPWMIVTRKKTVSRMGRTNGQSKSNQTSHINTKGNLNLSEHYLEETGKDLEKSHHSDSTQLISETTRITAAQNPQKDLEMKIE</sequence>
<accession>A0AAW2BN42</accession>
<feature type="region of interest" description="Disordered" evidence="2">
    <location>
        <begin position="1"/>
        <end position="24"/>
    </location>
</feature>
<keyword evidence="1" id="KW-0862">Zinc</keyword>
<dbReference type="InterPro" id="IPR040256">
    <property type="entry name" value="At4g02000-like"/>
</dbReference>
<dbReference type="AlphaFoldDB" id="A0AAW2BN42"/>
<feature type="region of interest" description="Disordered" evidence="2">
    <location>
        <begin position="170"/>
        <end position="193"/>
    </location>
</feature>
<feature type="compositionally biased region" description="Polar residues" evidence="2">
    <location>
        <begin position="210"/>
        <end position="229"/>
    </location>
</feature>
<keyword evidence="1" id="KW-0863">Zinc-finger</keyword>
<evidence type="ECO:0000313" key="5">
    <source>
        <dbReference type="Proteomes" id="UP001459277"/>
    </source>
</evidence>
<gene>
    <name evidence="4" type="ORF">SO802_031175</name>
</gene>
<keyword evidence="1" id="KW-0479">Metal-binding</keyword>
<feature type="domain" description="CCHC-type" evidence="3">
    <location>
        <begin position="149"/>
        <end position="162"/>
    </location>
</feature>
<evidence type="ECO:0000259" key="3">
    <source>
        <dbReference type="PROSITE" id="PS50158"/>
    </source>
</evidence>